<keyword evidence="2" id="KW-1185">Reference proteome</keyword>
<protein>
    <submittedName>
        <fullName evidence="1">Uridine kinase</fullName>
    </submittedName>
</protein>
<dbReference type="Gene3D" id="3.40.50.300">
    <property type="entry name" value="P-loop containing nucleotide triphosphate hydrolases"/>
    <property type="match status" value="1"/>
</dbReference>
<organism evidence="1 2">
    <name type="scientific">Plantactinospora siamensis</name>
    <dbReference type="NCBI Taxonomy" id="555372"/>
    <lineage>
        <taxon>Bacteria</taxon>
        <taxon>Bacillati</taxon>
        <taxon>Actinomycetota</taxon>
        <taxon>Actinomycetes</taxon>
        <taxon>Micromonosporales</taxon>
        <taxon>Micromonosporaceae</taxon>
        <taxon>Plantactinospora</taxon>
    </lineage>
</organism>
<dbReference type="InterPro" id="IPR027417">
    <property type="entry name" value="P-loop_NTPase"/>
</dbReference>
<keyword evidence="1" id="KW-0808">Transferase</keyword>
<name>A0ABV6P445_9ACTN</name>
<evidence type="ECO:0000313" key="2">
    <source>
        <dbReference type="Proteomes" id="UP001589894"/>
    </source>
</evidence>
<comment type="caution">
    <text evidence="1">The sequence shown here is derived from an EMBL/GenBank/DDBJ whole genome shotgun (WGS) entry which is preliminary data.</text>
</comment>
<keyword evidence="1" id="KW-0418">Kinase</keyword>
<reference evidence="1 2" key="1">
    <citation type="submission" date="2024-09" db="EMBL/GenBank/DDBJ databases">
        <authorList>
            <person name="Sun Q."/>
            <person name="Mori K."/>
        </authorList>
    </citation>
    <scope>NUCLEOTIDE SEQUENCE [LARGE SCALE GENOMIC DNA]</scope>
    <source>
        <strain evidence="1 2">TBRC 2205</strain>
    </source>
</reference>
<gene>
    <name evidence="1" type="ORF">ACFFHU_26755</name>
</gene>
<dbReference type="EMBL" id="JBHLUE010000026">
    <property type="protein sequence ID" value="MFC0567726.1"/>
    <property type="molecule type" value="Genomic_DNA"/>
</dbReference>
<evidence type="ECO:0000313" key="1">
    <source>
        <dbReference type="EMBL" id="MFC0567726.1"/>
    </source>
</evidence>
<accession>A0ABV6P445</accession>
<dbReference type="SUPFAM" id="SSF52540">
    <property type="entry name" value="P-loop containing nucleoside triphosphate hydrolases"/>
    <property type="match status" value="1"/>
</dbReference>
<proteinExistence type="predicted"/>
<sequence length="220" mass="23967">MRLHPGEPEAVGWRVVDVPAAVRQLCEASPEVTGRPRVIAIDGRGGAGKTTLAERLRAAVPDSAVLHTDDIAWNHACFDWGAMLAEHILRPLHRGAAVDFRPPAWIAHDRPGSISIPAGLAVLWVEGTGIIRTELAPWLDASVWMQGDLDEQDRRLLARDGDSAEHLEHLARWMLEELPFLLREQPWARATMIVAGPAHLDHDPEAELVVAPPTSPGPGG</sequence>
<dbReference type="GO" id="GO:0016301">
    <property type="term" value="F:kinase activity"/>
    <property type="evidence" value="ECO:0007669"/>
    <property type="project" value="UniProtKB-KW"/>
</dbReference>
<dbReference type="RefSeq" id="WP_377343062.1">
    <property type="nucleotide sequence ID" value="NZ_JBHLUE010000026.1"/>
</dbReference>
<dbReference type="Proteomes" id="UP001589894">
    <property type="component" value="Unassembled WGS sequence"/>
</dbReference>